<evidence type="ECO:0000256" key="2">
    <source>
        <dbReference type="ARBA" id="ARBA00010400"/>
    </source>
</evidence>
<evidence type="ECO:0000313" key="7">
    <source>
        <dbReference type="EMBL" id="KAG7396355.1"/>
    </source>
</evidence>
<reference evidence="7" key="1">
    <citation type="submission" date="2021-02" db="EMBL/GenBank/DDBJ databases">
        <authorList>
            <person name="Palmer J.M."/>
        </authorList>
    </citation>
    <scope>NUCLEOTIDE SEQUENCE</scope>
    <source>
        <strain evidence="7">SCRP23</strain>
    </source>
</reference>
<comment type="similarity">
    <text evidence="2 5">Belongs to the RxLR effector family.</text>
</comment>
<keyword evidence="3 5" id="KW-0964">Secreted</keyword>
<sequence>MRVSYVLLTAAVSLFVRIDGVLAAKDFDHTKISSVSAAKSPLESTAEPVDHSAKRHLRADDQNGATASITDEERMLINSVVEKIAAAGEKNKAITRAVKKPQKYGQWITAGEKTRVAARAVKEPQKYEQWIAAGLSPSAVRVDVMKIQPWTKKRATVLLHHPLFYQYFKFKLKYEEIQKAKATVNAAT</sequence>
<comment type="subcellular location">
    <subcellularLocation>
        <location evidence="1 5">Secreted</location>
    </subcellularLocation>
</comment>
<comment type="caution">
    <text evidence="7">The sequence shown here is derived from an EMBL/GenBank/DDBJ whole genome shotgun (WGS) entry which is preliminary data.</text>
</comment>
<evidence type="ECO:0000256" key="1">
    <source>
        <dbReference type="ARBA" id="ARBA00004613"/>
    </source>
</evidence>
<dbReference type="AlphaFoldDB" id="A0A8T1WSA1"/>
<accession>A0A8T1WSA1</accession>
<comment type="domain">
    <text evidence="5">The RxLR-dEER motif acts to carry the protein into the host cell cytoplasm through binding to cell surface phosphatidylinositol-3-phosphate.</text>
</comment>
<evidence type="ECO:0000256" key="3">
    <source>
        <dbReference type="ARBA" id="ARBA00022525"/>
    </source>
</evidence>
<organism evidence="7 8">
    <name type="scientific">Phytophthora boehmeriae</name>
    <dbReference type="NCBI Taxonomy" id="109152"/>
    <lineage>
        <taxon>Eukaryota</taxon>
        <taxon>Sar</taxon>
        <taxon>Stramenopiles</taxon>
        <taxon>Oomycota</taxon>
        <taxon>Peronosporomycetes</taxon>
        <taxon>Peronosporales</taxon>
        <taxon>Peronosporaceae</taxon>
        <taxon>Phytophthora</taxon>
    </lineage>
</organism>
<feature type="signal peptide" evidence="5">
    <location>
        <begin position="1"/>
        <end position="23"/>
    </location>
</feature>
<evidence type="ECO:0000256" key="5">
    <source>
        <dbReference type="RuleBase" id="RU367124"/>
    </source>
</evidence>
<dbReference type="Pfam" id="PF16810">
    <property type="entry name" value="RXLR"/>
    <property type="match status" value="1"/>
</dbReference>
<dbReference type="InterPro" id="IPR031825">
    <property type="entry name" value="RXLR"/>
</dbReference>
<feature type="chain" id="PRO_5041020320" description="RxLR effector protein" evidence="5">
    <location>
        <begin position="24"/>
        <end position="188"/>
    </location>
</feature>
<feature type="region of interest" description="Disordered" evidence="6">
    <location>
        <begin position="37"/>
        <end position="65"/>
    </location>
</feature>
<keyword evidence="4 5" id="KW-0732">Signal</keyword>
<name>A0A8T1WSA1_9STRA</name>
<dbReference type="Proteomes" id="UP000693981">
    <property type="component" value="Unassembled WGS sequence"/>
</dbReference>
<keyword evidence="8" id="KW-1185">Reference proteome</keyword>
<dbReference type="EMBL" id="JAGDFL010000160">
    <property type="protein sequence ID" value="KAG7396355.1"/>
    <property type="molecule type" value="Genomic_DNA"/>
</dbReference>
<evidence type="ECO:0000256" key="6">
    <source>
        <dbReference type="SAM" id="MobiDB-lite"/>
    </source>
</evidence>
<gene>
    <name evidence="7" type="ORF">PHYBOEH_002438</name>
</gene>
<evidence type="ECO:0000256" key="4">
    <source>
        <dbReference type="ARBA" id="ARBA00022729"/>
    </source>
</evidence>
<evidence type="ECO:0000313" key="8">
    <source>
        <dbReference type="Proteomes" id="UP000693981"/>
    </source>
</evidence>
<proteinExistence type="inferred from homology"/>
<protein>
    <recommendedName>
        <fullName evidence="5">RxLR effector protein</fullName>
    </recommendedName>
</protein>
<dbReference type="OrthoDB" id="124229at2759"/>
<dbReference type="GO" id="GO:0005576">
    <property type="term" value="C:extracellular region"/>
    <property type="evidence" value="ECO:0007669"/>
    <property type="project" value="UniProtKB-SubCell"/>
</dbReference>
<comment type="function">
    <text evidence="5">Effector that suppresses plant defense responses during pathogen infection.</text>
</comment>